<name>A0AAJ0DR56_9PEZI</name>
<protein>
    <submittedName>
        <fullName evidence="1">Uncharacterized protein</fullName>
    </submittedName>
</protein>
<sequence>MDEGKATFCAAGSDASDCLESAGSHGISHRGGLYHGNLTYVIPGVENEIQGKWITVSKSEEVTTWTTRALRYLTSY</sequence>
<evidence type="ECO:0000313" key="2">
    <source>
        <dbReference type="Proteomes" id="UP001271007"/>
    </source>
</evidence>
<organism evidence="1 2">
    <name type="scientific">Extremus antarcticus</name>
    <dbReference type="NCBI Taxonomy" id="702011"/>
    <lineage>
        <taxon>Eukaryota</taxon>
        <taxon>Fungi</taxon>
        <taxon>Dikarya</taxon>
        <taxon>Ascomycota</taxon>
        <taxon>Pezizomycotina</taxon>
        <taxon>Dothideomycetes</taxon>
        <taxon>Dothideomycetidae</taxon>
        <taxon>Mycosphaerellales</taxon>
        <taxon>Extremaceae</taxon>
        <taxon>Extremus</taxon>
    </lineage>
</organism>
<reference evidence="1" key="1">
    <citation type="submission" date="2023-04" db="EMBL/GenBank/DDBJ databases">
        <title>Black Yeasts Isolated from many extreme environments.</title>
        <authorList>
            <person name="Coleine C."/>
            <person name="Stajich J.E."/>
            <person name="Selbmann L."/>
        </authorList>
    </citation>
    <scope>NUCLEOTIDE SEQUENCE</scope>
    <source>
        <strain evidence="1">CCFEE 5312</strain>
    </source>
</reference>
<keyword evidence="2" id="KW-1185">Reference proteome</keyword>
<comment type="caution">
    <text evidence="1">The sequence shown here is derived from an EMBL/GenBank/DDBJ whole genome shotgun (WGS) entry which is preliminary data.</text>
</comment>
<evidence type="ECO:0000313" key="1">
    <source>
        <dbReference type="EMBL" id="KAK3055338.1"/>
    </source>
</evidence>
<gene>
    <name evidence="1" type="ORF">LTR09_003891</name>
</gene>
<proteinExistence type="predicted"/>
<dbReference type="EMBL" id="JAWDJX010000009">
    <property type="protein sequence ID" value="KAK3055338.1"/>
    <property type="molecule type" value="Genomic_DNA"/>
</dbReference>
<dbReference type="Proteomes" id="UP001271007">
    <property type="component" value="Unassembled WGS sequence"/>
</dbReference>
<accession>A0AAJ0DR56</accession>
<dbReference type="AlphaFoldDB" id="A0AAJ0DR56"/>